<dbReference type="InterPro" id="IPR029045">
    <property type="entry name" value="ClpP/crotonase-like_dom_sf"/>
</dbReference>
<dbReference type="RefSeq" id="WP_039289801.1">
    <property type="nucleotide sequence ID" value="NZ_JTDI01000008.1"/>
</dbReference>
<dbReference type="PANTHER" id="PTHR43684">
    <property type="match status" value="1"/>
</dbReference>
<dbReference type="CDD" id="cd06558">
    <property type="entry name" value="crotonase-like"/>
    <property type="match status" value="1"/>
</dbReference>
<reference evidence="2 3" key="1">
    <citation type="submission" date="2014-10" db="EMBL/GenBank/DDBJ databases">
        <title>Genome sequence of Novosphingobium malaysiense MUSC 273(T).</title>
        <authorList>
            <person name="Lee L.-H."/>
        </authorList>
    </citation>
    <scope>NUCLEOTIDE SEQUENCE [LARGE SCALE GENOMIC DNA]</scope>
    <source>
        <strain evidence="2 3">MUSC 273</strain>
    </source>
</reference>
<dbReference type="GO" id="GO:0004300">
    <property type="term" value="F:enoyl-CoA hydratase activity"/>
    <property type="evidence" value="ECO:0007669"/>
    <property type="project" value="UniProtKB-EC"/>
</dbReference>
<keyword evidence="3" id="KW-1185">Reference proteome</keyword>
<protein>
    <submittedName>
        <fullName evidence="2">Enoyl-CoA hydratase</fullName>
        <ecNumber evidence="2">4.2.1.17</ecNumber>
    </submittedName>
</protein>
<comment type="caution">
    <text evidence="2">The sequence shown here is derived from an EMBL/GenBank/DDBJ whole genome shotgun (WGS) entry which is preliminary data.</text>
</comment>
<dbReference type="NCBIfam" id="NF006109">
    <property type="entry name" value="PRK08260.1"/>
    <property type="match status" value="1"/>
</dbReference>
<dbReference type="InterPro" id="IPR051053">
    <property type="entry name" value="ECH/Chromodomain_protein"/>
</dbReference>
<dbReference type="PANTHER" id="PTHR43684:SF4">
    <property type="entry name" value="ENOYL-COA HYDRATASE_ISOMERASE FAMILY PROTEIN (AFU_ORTHOLOGUE AFUA_1G01890)"/>
    <property type="match status" value="1"/>
</dbReference>
<name>A0A0B1ZDQ4_9SPHN</name>
<dbReference type="OrthoDB" id="9777711at2"/>
<dbReference type="InterPro" id="IPR001753">
    <property type="entry name" value="Enoyl-CoA_hydra/iso"/>
</dbReference>
<proteinExistence type="inferred from homology"/>
<dbReference type="Pfam" id="PF00378">
    <property type="entry name" value="ECH_1"/>
    <property type="match status" value="2"/>
</dbReference>
<dbReference type="Proteomes" id="UP000031057">
    <property type="component" value="Unassembled WGS sequence"/>
</dbReference>
<dbReference type="EMBL" id="JTDI01000008">
    <property type="protein sequence ID" value="KHK89164.1"/>
    <property type="molecule type" value="Genomic_DNA"/>
</dbReference>
<evidence type="ECO:0000313" key="3">
    <source>
        <dbReference type="Proteomes" id="UP000031057"/>
    </source>
</evidence>
<comment type="similarity">
    <text evidence="1">Belongs to the enoyl-CoA hydratase/isomerase family.</text>
</comment>
<accession>A0A0B1ZDQ4</accession>
<dbReference type="EC" id="4.2.1.17" evidence="2"/>
<dbReference type="Gene3D" id="3.90.226.10">
    <property type="entry name" value="2-enoyl-CoA Hydratase, Chain A, domain 1"/>
    <property type="match status" value="1"/>
</dbReference>
<sequence length="299" mass="32713">MAFETILYDVEDGIATLTLNRPDKFNAMSPLMQQEIEAALDLSDQDDAVRVLIVTGAGKGFCGGADLSSGADIFNKDKKVEGREGGGARNPDGSFNYSSEVARDGGGKLALRMFNSLKPIIGAINGTGVGVGASMTLPMDIRIGSEKARLGFVYARRGIVFECCSSWFLPRVVGIAKALDLALTGRLLQAEELKDYGLIREITTQENLLPRAREIAREIADNTAPVSIALMRQMAWRSLGWDHPMEGHRWESRGITNRGASPDAKEGVASLLEKRLPEFPGKVSEMPDYFPWWEEPEFS</sequence>
<dbReference type="AlphaFoldDB" id="A0A0B1ZDQ4"/>
<gene>
    <name evidence="2" type="ORF">LK12_21815</name>
</gene>
<organism evidence="2 3">
    <name type="scientific">Novosphingobium malaysiense</name>
    <dbReference type="NCBI Taxonomy" id="1348853"/>
    <lineage>
        <taxon>Bacteria</taxon>
        <taxon>Pseudomonadati</taxon>
        <taxon>Pseudomonadota</taxon>
        <taxon>Alphaproteobacteria</taxon>
        <taxon>Sphingomonadales</taxon>
        <taxon>Sphingomonadaceae</taxon>
        <taxon>Novosphingobium</taxon>
    </lineage>
</organism>
<dbReference type="SUPFAM" id="SSF52096">
    <property type="entry name" value="ClpP/crotonase"/>
    <property type="match status" value="1"/>
</dbReference>
<dbReference type="STRING" id="1348853.LK12_21815"/>
<keyword evidence="2" id="KW-0456">Lyase</keyword>
<evidence type="ECO:0000256" key="1">
    <source>
        <dbReference type="ARBA" id="ARBA00005254"/>
    </source>
</evidence>
<evidence type="ECO:0000313" key="2">
    <source>
        <dbReference type="EMBL" id="KHK89164.1"/>
    </source>
</evidence>